<gene>
    <name evidence="1" type="ORF">S01H1_29631</name>
</gene>
<feature type="non-terminal residue" evidence="1">
    <location>
        <position position="277"/>
    </location>
</feature>
<dbReference type="EMBL" id="BARS01018187">
    <property type="protein sequence ID" value="GAF91687.1"/>
    <property type="molecule type" value="Genomic_DNA"/>
</dbReference>
<sequence>PIINRIVAEIENSLQEPGRSKFKGKVFAGVFPTGRFNAHAKKVPDESGYVFLLNVGLMQLIYDTAKILFSQARWAKFDSEGKPVSGSETGTPEINYDEAGGLLKDIIHRYLKFKKWTVPEYKLVIQDGPRNMILAKAVMAVEKFVLAHEFGHAILGHLDRNVHHLLEVPEIGRTVSVVNKDQKDEFAADLVGGILILQGLPKRIDDPQKALSVQVAVAGSFLFFELAHLVEKAAKKVKYTTHPPAQQRAQMLEQLFKKHLPEQAFSLSKSLVGLLGS</sequence>
<proteinExistence type="predicted"/>
<reference evidence="1" key="1">
    <citation type="journal article" date="2014" name="Front. Microbiol.">
        <title>High frequency of phylogenetically diverse reductive dehalogenase-homologous genes in deep subseafloor sedimentary metagenomes.</title>
        <authorList>
            <person name="Kawai M."/>
            <person name="Futagami T."/>
            <person name="Toyoda A."/>
            <person name="Takaki Y."/>
            <person name="Nishi S."/>
            <person name="Hori S."/>
            <person name="Arai W."/>
            <person name="Tsubouchi T."/>
            <person name="Morono Y."/>
            <person name="Uchiyama I."/>
            <person name="Ito T."/>
            <person name="Fujiyama A."/>
            <person name="Inagaki F."/>
            <person name="Takami H."/>
        </authorList>
    </citation>
    <scope>NUCLEOTIDE SEQUENCE</scope>
    <source>
        <strain evidence="1">Expedition CK06-06</strain>
    </source>
</reference>
<protein>
    <submittedName>
        <fullName evidence="1">Uncharacterized protein</fullName>
    </submittedName>
</protein>
<name>X0TU41_9ZZZZ</name>
<dbReference type="AlphaFoldDB" id="X0TU41"/>
<evidence type="ECO:0000313" key="1">
    <source>
        <dbReference type="EMBL" id="GAF91687.1"/>
    </source>
</evidence>
<organism evidence="1">
    <name type="scientific">marine sediment metagenome</name>
    <dbReference type="NCBI Taxonomy" id="412755"/>
    <lineage>
        <taxon>unclassified sequences</taxon>
        <taxon>metagenomes</taxon>
        <taxon>ecological metagenomes</taxon>
    </lineage>
</organism>
<feature type="non-terminal residue" evidence="1">
    <location>
        <position position="1"/>
    </location>
</feature>
<accession>X0TU41</accession>
<comment type="caution">
    <text evidence="1">The sequence shown here is derived from an EMBL/GenBank/DDBJ whole genome shotgun (WGS) entry which is preliminary data.</text>
</comment>